<sequence>MPATAPRQIRIRRGAQPFVPLSRRATVLWALRSMLRNQPSSHLQSARDGAMEAASLPNEGQFVPGSFLEKLNSLVKGIGCPNSNVGRAPHKAFDKRWASLPHPAPPPAEVLVTGSPPSSCSNGLPAVVLQPVSTQREPVTKPIVEASISSARGSRTAACPPLAP</sequence>
<gene>
    <name evidence="1" type="ORF">G0U57_002224</name>
</gene>
<comment type="caution">
    <text evidence="1">The sequence shown here is derived from an EMBL/GenBank/DDBJ whole genome shotgun (WGS) entry which is preliminary data.</text>
</comment>
<reference evidence="1 2" key="1">
    <citation type="journal article" date="2020" name="G3 (Bethesda)">
        <title>Draft Genome of the Common Snapping Turtle, Chelydra serpentina, a Model for Phenotypic Plasticity in Reptiles.</title>
        <authorList>
            <person name="Das D."/>
            <person name="Singh S.K."/>
            <person name="Bierstedt J."/>
            <person name="Erickson A."/>
            <person name="Galli G.L.J."/>
            <person name="Crossley D.A. 2nd"/>
            <person name="Rhen T."/>
        </authorList>
    </citation>
    <scope>NUCLEOTIDE SEQUENCE [LARGE SCALE GENOMIC DNA]</scope>
    <source>
        <strain evidence="1">KW</strain>
    </source>
</reference>
<dbReference type="Proteomes" id="UP000765507">
    <property type="component" value="Unassembled WGS sequence"/>
</dbReference>
<evidence type="ECO:0000313" key="1">
    <source>
        <dbReference type="EMBL" id="KAG6922508.1"/>
    </source>
</evidence>
<keyword evidence="2" id="KW-1185">Reference proteome</keyword>
<dbReference type="OrthoDB" id="9428043at2759"/>
<name>A0A8T1S100_CHESE</name>
<organism evidence="1 2">
    <name type="scientific">Chelydra serpentina</name>
    <name type="common">Snapping turtle</name>
    <name type="synonym">Testudo serpentina</name>
    <dbReference type="NCBI Taxonomy" id="8475"/>
    <lineage>
        <taxon>Eukaryota</taxon>
        <taxon>Metazoa</taxon>
        <taxon>Chordata</taxon>
        <taxon>Craniata</taxon>
        <taxon>Vertebrata</taxon>
        <taxon>Euteleostomi</taxon>
        <taxon>Archelosauria</taxon>
        <taxon>Testudinata</taxon>
        <taxon>Testudines</taxon>
        <taxon>Cryptodira</taxon>
        <taxon>Durocryptodira</taxon>
        <taxon>Americhelydia</taxon>
        <taxon>Chelydroidea</taxon>
        <taxon>Chelydridae</taxon>
        <taxon>Chelydra</taxon>
    </lineage>
</organism>
<evidence type="ECO:0000313" key="2">
    <source>
        <dbReference type="Proteomes" id="UP000765507"/>
    </source>
</evidence>
<feature type="non-terminal residue" evidence="1">
    <location>
        <position position="164"/>
    </location>
</feature>
<dbReference type="AlphaFoldDB" id="A0A8T1S100"/>
<dbReference type="EMBL" id="JAHGAV010001272">
    <property type="protein sequence ID" value="KAG6922508.1"/>
    <property type="molecule type" value="Genomic_DNA"/>
</dbReference>
<accession>A0A8T1S100</accession>
<protein>
    <submittedName>
        <fullName evidence="1">Uncharacterized protein</fullName>
    </submittedName>
</protein>
<proteinExistence type="predicted"/>